<dbReference type="EMBL" id="JANIGO010000001">
    <property type="protein sequence ID" value="MCQ8895744.1"/>
    <property type="molecule type" value="Genomic_DNA"/>
</dbReference>
<dbReference type="InterPro" id="IPR052514">
    <property type="entry name" value="SAM-dependent_MTase"/>
</dbReference>
<dbReference type="NCBIfam" id="TIGR01444">
    <property type="entry name" value="fkbM_fam"/>
    <property type="match status" value="1"/>
</dbReference>
<dbReference type="InterPro" id="IPR006342">
    <property type="entry name" value="FkbM_mtfrase"/>
</dbReference>
<gene>
    <name evidence="2" type="ORF">NQT62_04715</name>
</gene>
<dbReference type="Proteomes" id="UP001204142">
    <property type="component" value="Unassembled WGS sequence"/>
</dbReference>
<keyword evidence="2" id="KW-0808">Transferase</keyword>
<dbReference type="RefSeq" id="WP_256763451.1">
    <property type="nucleotide sequence ID" value="NZ_JANIGO010000001.1"/>
</dbReference>
<evidence type="ECO:0000313" key="2">
    <source>
        <dbReference type="EMBL" id="MCQ8895744.1"/>
    </source>
</evidence>
<dbReference type="GO" id="GO:0032259">
    <property type="term" value="P:methylation"/>
    <property type="evidence" value="ECO:0007669"/>
    <property type="project" value="UniProtKB-KW"/>
</dbReference>
<keyword evidence="2" id="KW-0489">Methyltransferase</keyword>
<name>A0ABT1WE04_9BURK</name>
<dbReference type="GO" id="GO:0008168">
    <property type="term" value="F:methyltransferase activity"/>
    <property type="evidence" value="ECO:0007669"/>
    <property type="project" value="UniProtKB-KW"/>
</dbReference>
<reference evidence="2 3" key="1">
    <citation type="submission" date="2022-07" db="EMBL/GenBank/DDBJ databases">
        <authorList>
            <person name="Xamxidin M."/>
            <person name="Wu M."/>
        </authorList>
    </citation>
    <scope>NUCLEOTIDE SEQUENCE [LARGE SCALE GENOMIC DNA]</scope>
    <source>
        <strain evidence="2 3">NBRC 111650</strain>
    </source>
</reference>
<dbReference type="SUPFAM" id="SSF53335">
    <property type="entry name" value="S-adenosyl-L-methionine-dependent methyltransferases"/>
    <property type="match status" value="1"/>
</dbReference>
<dbReference type="PANTHER" id="PTHR34203:SF15">
    <property type="entry name" value="SLL1173 PROTEIN"/>
    <property type="match status" value="1"/>
</dbReference>
<accession>A0ABT1WE04</accession>
<evidence type="ECO:0000313" key="3">
    <source>
        <dbReference type="Proteomes" id="UP001204142"/>
    </source>
</evidence>
<dbReference type="PANTHER" id="PTHR34203">
    <property type="entry name" value="METHYLTRANSFERASE, FKBM FAMILY PROTEIN"/>
    <property type="match status" value="1"/>
</dbReference>
<dbReference type="InterPro" id="IPR029063">
    <property type="entry name" value="SAM-dependent_MTases_sf"/>
</dbReference>
<comment type="caution">
    <text evidence="2">The sequence shown here is derived from an EMBL/GenBank/DDBJ whole genome shotgun (WGS) entry which is preliminary data.</text>
</comment>
<proteinExistence type="predicted"/>
<dbReference type="Pfam" id="PF05050">
    <property type="entry name" value="Methyltransf_21"/>
    <property type="match status" value="1"/>
</dbReference>
<dbReference type="Gene3D" id="3.40.50.150">
    <property type="entry name" value="Vaccinia Virus protein VP39"/>
    <property type="match status" value="1"/>
</dbReference>
<organism evidence="2 3">
    <name type="scientific">Limnobacter humi</name>
    <dbReference type="NCBI Taxonomy" id="1778671"/>
    <lineage>
        <taxon>Bacteria</taxon>
        <taxon>Pseudomonadati</taxon>
        <taxon>Pseudomonadota</taxon>
        <taxon>Betaproteobacteria</taxon>
        <taxon>Burkholderiales</taxon>
        <taxon>Burkholderiaceae</taxon>
        <taxon>Limnobacter</taxon>
    </lineage>
</organism>
<feature type="domain" description="Methyltransferase FkbM" evidence="1">
    <location>
        <begin position="203"/>
        <end position="340"/>
    </location>
</feature>
<sequence>MPVMEHTLGEQLDAQLHQPNNPKTTRWIAEFLDPRQPALRYAIGRNPEGLALAREVRLDGWIDDRFEGTEWAGLPVLTMKQVPTHAWVVNCSTSIVPVSVHKALSARGFERILSLADFLRYPATANTLMPAFVREQRLEWMKHRADWETLFAQLADDESRHTLINTLAFRLSADASSMQGYTVRFRDQYFEDFLNLNREVFVDCGGFDGDTTEEFCKRDPAYRRVYLFEPSPVNMAAAQRRLAQHRDIVFKPLGVSDAPGQLDFDPDAGSASAVGQGGQHSIRVNTVDAEITEAATFIKMDLEGWELHALAGCRQQILKHKPKLAISVYHQASHFREVWAHVMSLNPRYKVRLRHYTEGWSETVMFFTEE</sequence>
<keyword evidence="3" id="KW-1185">Reference proteome</keyword>
<evidence type="ECO:0000259" key="1">
    <source>
        <dbReference type="Pfam" id="PF05050"/>
    </source>
</evidence>
<protein>
    <submittedName>
        <fullName evidence="2">FkbM family methyltransferase</fullName>
    </submittedName>
</protein>